<comment type="caution">
    <text evidence="1">The sequence shown here is derived from an EMBL/GenBank/DDBJ whole genome shotgun (WGS) entry which is preliminary data.</text>
</comment>
<evidence type="ECO:0008006" key="3">
    <source>
        <dbReference type="Google" id="ProtNLM"/>
    </source>
</evidence>
<name>A0ABS6H913_9PROT</name>
<proteinExistence type="predicted"/>
<reference evidence="1 2" key="1">
    <citation type="submission" date="2021-01" db="EMBL/GenBank/DDBJ databases">
        <title>Roseomonas sp. nov, a bacterium isolated from an oil production mixture in Yumen Oilfield.</title>
        <authorList>
            <person name="Wu D."/>
        </authorList>
    </citation>
    <scope>NUCLEOTIDE SEQUENCE [LARGE SCALE GENOMIC DNA]</scope>
    <source>
        <strain evidence="1 2">ROY-5-3</strain>
    </source>
</reference>
<accession>A0ABS6H913</accession>
<organism evidence="1 2">
    <name type="scientific">Falsiroseomonas oleicola</name>
    <dbReference type="NCBI Taxonomy" id="2801474"/>
    <lineage>
        <taxon>Bacteria</taxon>
        <taxon>Pseudomonadati</taxon>
        <taxon>Pseudomonadota</taxon>
        <taxon>Alphaproteobacteria</taxon>
        <taxon>Acetobacterales</taxon>
        <taxon>Roseomonadaceae</taxon>
        <taxon>Falsiroseomonas</taxon>
    </lineage>
</organism>
<gene>
    <name evidence="1" type="ORF">JJQ90_15860</name>
</gene>
<dbReference type="RefSeq" id="WP_216877018.1">
    <property type="nucleotide sequence ID" value="NZ_JAERQM010000004.1"/>
</dbReference>
<protein>
    <recommendedName>
        <fullName evidence="3">Glycine zipper domain-containing protein</fullName>
    </recommendedName>
</protein>
<keyword evidence="2" id="KW-1185">Reference proteome</keyword>
<evidence type="ECO:0000313" key="1">
    <source>
        <dbReference type="EMBL" id="MBU8545197.1"/>
    </source>
</evidence>
<dbReference type="Proteomes" id="UP000689967">
    <property type="component" value="Unassembled WGS sequence"/>
</dbReference>
<dbReference type="EMBL" id="JAERQM010000004">
    <property type="protein sequence ID" value="MBU8545197.1"/>
    <property type="molecule type" value="Genomic_DNA"/>
</dbReference>
<sequence>MRATRGLVRLALASALIIPLAACDGMSRREQRALSGGAIGAAGGAAVGALTGGSAVTGALIGGAGGAAVGALTGGGGRRR</sequence>
<evidence type="ECO:0000313" key="2">
    <source>
        <dbReference type="Proteomes" id="UP000689967"/>
    </source>
</evidence>